<dbReference type="AlphaFoldDB" id="A0A2P5C645"/>
<dbReference type="InParanoid" id="A0A2P5C645"/>
<evidence type="ECO:0000256" key="1">
    <source>
        <dbReference type="SAM" id="MobiDB-lite"/>
    </source>
</evidence>
<gene>
    <name evidence="2" type="ORF">TorRG33x02_296220</name>
</gene>
<organism evidence="2 3">
    <name type="scientific">Trema orientale</name>
    <name type="common">Charcoal tree</name>
    <name type="synonym">Celtis orientalis</name>
    <dbReference type="NCBI Taxonomy" id="63057"/>
    <lineage>
        <taxon>Eukaryota</taxon>
        <taxon>Viridiplantae</taxon>
        <taxon>Streptophyta</taxon>
        <taxon>Embryophyta</taxon>
        <taxon>Tracheophyta</taxon>
        <taxon>Spermatophyta</taxon>
        <taxon>Magnoliopsida</taxon>
        <taxon>eudicotyledons</taxon>
        <taxon>Gunneridae</taxon>
        <taxon>Pentapetalae</taxon>
        <taxon>rosids</taxon>
        <taxon>fabids</taxon>
        <taxon>Rosales</taxon>
        <taxon>Cannabaceae</taxon>
        <taxon>Trema</taxon>
    </lineage>
</organism>
<dbReference type="Proteomes" id="UP000237000">
    <property type="component" value="Unassembled WGS sequence"/>
</dbReference>
<feature type="region of interest" description="Disordered" evidence="1">
    <location>
        <begin position="1"/>
        <end position="23"/>
    </location>
</feature>
<dbReference type="EMBL" id="JXTC01000408">
    <property type="protein sequence ID" value="PON56471.1"/>
    <property type="molecule type" value="Genomic_DNA"/>
</dbReference>
<reference evidence="3" key="1">
    <citation type="submission" date="2016-06" db="EMBL/GenBank/DDBJ databases">
        <title>Parallel loss of symbiosis genes in relatives of nitrogen-fixing non-legume Parasponia.</title>
        <authorList>
            <person name="Van Velzen R."/>
            <person name="Holmer R."/>
            <person name="Bu F."/>
            <person name="Rutten L."/>
            <person name="Van Zeijl A."/>
            <person name="Liu W."/>
            <person name="Santuari L."/>
            <person name="Cao Q."/>
            <person name="Sharma T."/>
            <person name="Shen D."/>
            <person name="Roswanjaya Y."/>
            <person name="Wardhani T."/>
            <person name="Kalhor M.S."/>
            <person name="Jansen J."/>
            <person name="Van den Hoogen J."/>
            <person name="Gungor B."/>
            <person name="Hartog M."/>
            <person name="Hontelez J."/>
            <person name="Verver J."/>
            <person name="Yang W.-C."/>
            <person name="Schijlen E."/>
            <person name="Repin R."/>
            <person name="Schilthuizen M."/>
            <person name="Schranz E."/>
            <person name="Heidstra R."/>
            <person name="Miyata K."/>
            <person name="Fedorova E."/>
            <person name="Kohlen W."/>
            <person name="Bisseling T."/>
            <person name="Smit S."/>
            <person name="Geurts R."/>
        </authorList>
    </citation>
    <scope>NUCLEOTIDE SEQUENCE [LARGE SCALE GENOMIC DNA]</scope>
    <source>
        <strain evidence="3">cv. RG33-2</strain>
    </source>
</reference>
<evidence type="ECO:0000313" key="3">
    <source>
        <dbReference type="Proteomes" id="UP000237000"/>
    </source>
</evidence>
<sequence>MFLWEEGLTGTESTQRPGLPEKLSTNPPLIRDCGIGPESMLCEKLIEFGKSSQRLSGILPVKRLFERSRTLRDLSEESESAGIEEFNLLPCKRSKFNLFKLPIWGGIGPERRLLLMSILTKLVALEIPTGSTPEILLLCMNNSDKFRALPIEPGIGPLKLLLPRSIIDTWGRPRSPMGIGPSKRLELTRNLSRDWQFP</sequence>
<name>A0A2P5C645_TREOI</name>
<proteinExistence type="predicted"/>
<keyword evidence="3" id="KW-1185">Reference proteome</keyword>
<dbReference type="OrthoDB" id="10533668at2759"/>
<accession>A0A2P5C645</accession>
<protein>
    <submittedName>
        <fullName evidence="2">Uncharacterized protein</fullName>
    </submittedName>
</protein>
<evidence type="ECO:0000313" key="2">
    <source>
        <dbReference type="EMBL" id="PON56471.1"/>
    </source>
</evidence>
<comment type="caution">
    <text evidence="2">The sequence shown here is derived from an EMBL/GenBank/DDBJ whole genome shotgun (WGS) entry which is preliminary data.</text>
</comment>